<sequence length="155" mass="17304">MIDFGKKVYSGNFLIMKKVKTLSKKEMARLREMNGTNKELCKKLSRSGLPYIRVETIGGDWAVEFMLGTTAYDAIEALDVKKDGRGDWRVTGVDGENSKLVFTSMYMDTSVVGDEQYQADKCKALTEYLKRSGEKAVDATEKECGSGKEDVDGKE</sequence>
<proteinExistence type="predicted"/>
<protein>
    <submittedName>
        <fullName evidence="1">Uncharacterized protein</fullName>
    </submittedName>
</protein>
<name>A0A8S5PSE9_9CAUD</name>
<accession>A0A8S5PSE9</accession>
<reference evidence="1" key="1">
    <citation type="journal article" date="2021" name="Proc. Natl. Acad. Sci. U.S.A.">
        <title>A Catalog of Tens of Thousands of Viruses from Human Metagenomes Reveals Hidden Associations with Chronic Diseases.</title>
        <authorList>
            <person name="Tisza M.J."/>
            <person name="Buck C.B."/>
        </authorList>
    </citation>
    <scope>NUCLEOTIDE SEQUENCE</scope>
    <source>
        <strain evidence="1">CtZro7</strain>
    </source>
</reference>
<evidence type="ECO:0000313" key="1">
    <source>
        <dbReference type="EMBL" id="DAE09132.1"/>
    </source>
</evidence>
<organism evidence="1">
    <name type="scientific">Siphoviridae sp. ctZro7</name>
    <dbReference type="NCBI Taxonomy" id="2825561"/>
    <lineage>
        <taxon>Viruses</taxon>
        <taxon>Duplodnaviria</taxon>
        <taxon>Heunggongvirae</taxon>
        <taxon>Uroviricota</taxon>
        <taxon>Caudoviricetes</taxon>
    </lineage>
</organism>
<dbReference type="EMBL" id="BK015483">
    <property type="protein sequence ID" value="DAE09132.1"/>
    <property type="molecule type" value="Genomic_DNA"/>
</dbReference>